<dbReference type="GO" id="GO:0003700">
    <property type="term" value="F:DNA-binding transcription factor activity"/>
    <property type="evidence" value="ECO:0007669"/>
    <property type="project" value="InterPro"/>
</dbReference>
<dbReference type="RefSeq" id="WP_071893674.1">
    <property type="nucleotide sequence ID" value="NZ_BAAARH010000006.1"/>
</dbReference>
<dbReference type="PANTHER" id="PTHR38445">
    <property type="entry name" value="HTH-TYPE TRANSCRIPTIONAL REPRESSOR YTRA"/>
    <property type="match status" value="1"/>
</dbReference>
<dbReference type="EMBL" id="JACHDR010000001">
    <property type="protein sequence ID" value="MBB5511808.1"/>
    <property type="molecule type" value="Genomic_DNA"/>
</dbReference>
<dbReference type="Gene3D" id="1.10.10.10">
    <property type="entry name" value="Winged helix-like DNA-binding domain superfamily/Winged helix DNA-binding domain"/>
    <property type="match status" value="1"/>
</dbReference>
<evidence type="ECO:0000256" key="2">
    <source>
        <dbReference type="ARBA" id="ARBA00023125"/>
    </source>
</evidence>
<protein>
    <submittedName>
        <fullName evidence="6">DNA-binding transcriptional regulator YhcF (GntR family)</fullName>
    </submittedName>
</protein>
<feature type="domain" description="HTH gntR-type" evidence="4">
    <location>
        <begin position="18"/>
        <end position="86"/>
    </location>
</feature>
<dbReference type="EMBL" id="CP018135">
    <property type="protein sequence ID" value="APF40196.1"/>
    <property type="molecule type" value="Genomic_DNA"/>
</dbReference>
<evidence type="ECO:0000256" key="1">
    <source>
        <dbReference type="ARBA" id="ARBA00023015"/>
    </source>
</evidence>
<dbReference type="GO" id="GO:0003677">
    <property type="term" value="F:DNA binding"/>
    <property type="evidence" value="ECO:0007669"/>
    <property type="project" value="UniProtKB-KW"/>
</dbReference>
<dbReference type="PANTHER" id="PTHR38445:SF9">
    <property type="entry name" value="HTH-TYPE TRANSCRIPTIONAL REPRESSOR YTRA"/>
    <property type="match status" value="1"/>
</dbReference>
<gene>
    <name evidence="5" type="ORF">BHE16_03205</name>
    <name evidence="6" type="ORF">HD598_000495</name>
</gene>
<evidence type="ECO:0000259" key="4">
    <source>
        <dbReference type="PROSITE" id="PS50949"/>
    </source>
</evidence>
<dbReference type="Pfam" id="PF00392">
    <property type="entry name" value="GntR"/>
    <property type="match status" value="1"/>
</dbReference>
<reference evidence="6 8" key="2">
    <citation type="submission" date="2020-08" db="EMBL/GenBank/DDBJ databases">
        <title>Sequencing the genomes of 1000 actinobacteria strains.</title>
        <authorList>
            <person name="Klenk H.-P."/>
        </authorList>
    </citation>
    <scope>NUCLEOTIDE SEQUENCE [LARGE SCALE GENOMIC DNA]</scope>
    <source>
        <strain evidence="6 8">DSM 105783</strain>
    </source>
</reference>
<accession>A0A1L2ZM22</accession>
<dbReference type="AlphaFoldDB" id="A0A1L2ZM22"/>
<dbReference type="InterPro" id="IPR036388">
    <property type="entry name" value="WH-like_DNA-bd_sf"/>
</dbReference>
<evidence type="ECO:0000313" key="5">
    <source>
        <dbReference type="EMBL" id="APF40196.1"/>
    </source>
</evidence>
<dbReference type="STRING" id="556325.BHE16_03205"/>
<evidence type="ECO:0000256" key="3">
    <source>
        <dbReference type="ARBA" id="ARBA00023163"/>
    </source>
</evidence>
<dbReference type="OrthoDB" id="4307011at2"/>
<evidence type="ECO:0000313" key="6">
    <source>
        <dbReference type="EMBL" id="MBB5511808.1"/>
    </source>
</evidence>
<dbReference type="InterPro" id="IPR036390">
    <property type="entry name" value="WH_DNA-bd_sf"/>
</dbReference>
<evidence type="ECO:0000313" key="8">
    <source>
        <dbReference type="Proteomes" id="UP000580797"/>
    </source>
</evidence>
<evidence type="ECO:0000313" key="7">
    <source>
        <dbReference type="Proteomes" id="UP000183530"/>
    </source>
</evidence>
<dbReference type="Proteomes" id="UP000580797">
    <property type="component" value="Unassembled WGS sequence"/>
</dbReference>
<proteinExistence type="predicted"/>
<dbReference type="Proteomes" id="UP000183530">
    <property type="component" value="Chromosome"/>
</dbReference>
<name>A0A1L2ZM22_9MICC</name>
<dbReference type="SUPFAM" id="SSF46785">
    <property type="entry name" value="Winged helix' DNA-binding domain"/>
    <property type="match status" value="1"/>
</dbReference>
<keyword evidence="7" id="KW-1185">Reference proteome</keyword>
<dbReference type="KEGG" id="nae:BHE16_03205"/>
<keyword evidence="3" id="KW-0804">Transcription</keyword>
<dbReference type="SMART" id="SM00345">
    <property type="entry name" value="HTH_GNTR"/>
    <property type="match status" value="1"/>
</dbReference>
<organism evidence="5 7">
    <name type="scientific">Neomicrococcus aestuarii</name>
    <dbReference type="NCBI Taxonomy" id="556325"/>
    <lineage>
        <taxon>Bacteria</taxon>
        <taxon>Bacillati</taxon>
        <taxon>Actinomycetota</taxon>
        <taxon>Actinomycetes</taxon>
        <taxon>Micrococcales</taxon>
        <taxon>Micrococcaceae</taxon>
        <taxon>Neomicrococcus</taxon>
    </lineage>
</organism>
<sequence length="129" mass="14224">MKSTGSFEFEGINHQSSVPPFEQLKSQVIERVRTGSLLSGTKLPTVRHAASSVGLSVNTVARAYKELEEQRIIETNGRLGSFVRASVDEFADRMRDAAERYVEEALACGADEKRAALYVEAAFSAKLRE</sequence>
<reference evidence="5 7" key="1">
    <citation type="submission" date="2016-11" db="EMBL/GenBank/DDBJ databases">
        <title>Genome sequencing of Zhihengliuella aestuarii B18 antagonistic to Plasmodiophora brassicae.</title>
        <authorList>
            <person name="Luo Y."/>
        </authorList>
    </citation>
    <scope>NUCLEOTIDE SEQUENCE [LARGE SCALE GENOMIC DNA]</scope>
    <source>
        <strain evidence="5 7">B18</strain>
    </source>
</reference>
<dbReference type="PROSITE" id="PS50949">
    <property type="entry name" value="HTH_GNTR"/>
    <property type="match status" value="1"/>
</dbReference>
<dbReference type="CDD" id="cd07377">
    <property type="entry name" value="WHTH_GntR"/>
    <property type="match status" value="1"/>
</dbReference>
<keyword evidence="1" id="KW-0805">Transcription regulation</keyword>
<keyword evidence="2 6" id="KW-0238">DNA-binding</keyword>
<dbReference type="InterPro" id="IPR000524">
    <property type="entry name" value="Tscrpt_reg_HTH_GntR"/>
</dbReference>